<dbReference type="Proteomes" id="UP000239415">
    <property type="component" value="Unassembled WGS sequence"/>
</dbReference>
<reference evidence="1 2" key="1">
    <citation type="submission" date="2018-03" db="EMBL/GenBank/DDBJ databases">
        <title>Genomic Encyclopedia of Archaeal and Bacterial Type Strains, Phase II (KMG-II): from individual species to whole genera.</title>
        <authorList>
            <person name="Goeker M."/>
        </authorList>
    </citation>
    <scope>NUCLEOTIDE SEQUENCE [LARGE SCALE GENOMIC DNA]</scope>
    <source>
        <strain evidence="1 2">DSM 43146</strain>
    </source>
</reference>
<dbReference type="RefSeq" id="WP_146169392.1">
    <property type="nucleotide sequence ID" value="NZ_BOMO01000174.1"/>
</dbReference>
<gene>
    <name evidence="1" type="ORF">CLV67_11738</name>
</gene>
<accession>A0A2T0K2D8</accession>
<protein>
    <submittedName>
        <fullName evidence="1">Uncharacterized protein</fullName>
    </submittedName>
</protein>
<dbReference type="AlphaFoldDB" id="A0A2T0K2D8"/>
<organism evidence="1 2">
    <name type="scientific">Actinoplanes italicus</name>
    <dbReference type="NCBI Taxonomy" id="113567"/>
    <lineage>
        <taxon>Bacteria</taxon>
        <taxon>Bacillati</taxon>
        <taxon>Actinomycetota</taxon>
        <taxon>Actinomycetes</taxon>
        <taxon>Micromonosporales</taxon>
        <taxon>Micromonosporaceae</taxon>
        <taxon>Actinoplanes</taxon>
    </lineage>
</organism>
<comment type="caution">
    <text evidence="1">The sequence shown here is derived from an EMBL/GenBank/DDBJ whole genome shotgun (WGS) entry which is preliminary data.</text>
</comment>
<evidence type="ECO:0000313" key="1">
    <source>
        <dbReference type="EMBL" id="PRX16982.1"/>
    </source>
</evidence>
<evidence type="ECO:0000313" key="2">
    <source>
        <dbReference type="Proteomes" id="UP000239415"/>
    </source>
</evidence>
<dbReference type="EMBL" id="PVMZ01000017">
    <property type="protein sequence ID" value="PRX16982.1"/>
    <property type="molecule type" value="Genomic_DNA"/>
</dbReference>
<dbReference type="OrthoDB" id="3693176at2"/>
<proteinExistence type="predicted"/>
<keyword evidence="2" id="KW-1185">Reference proteome</keyword>
<sequence length="141" mass="15142">MVRVVGSQCRAVVPHGCDRCAGDATYAEMIVDGRLHWSVSHSCTAEPPGHSEDCGRDDPPAELRRALLEQCGEYRLRVDGQSDRGAVMKVLRERLATPLPEMSALVATLAGAGLGGTEMELRLLAQQFTEAGVSALVQRPT</sequence>
<name>A0A2T0K2D8_9ACTN</name>